<feature type="region of interest" description="Disordered" evidence="1">
    <location>
        <begin position="94"/>
        <end position="113"/>
    </location>
</feature>
<accession>A0A2P2QRA8</accession>
<evidence type="ECO:0000313" key="2">
    <source>
        <dbReference type="EMBL" id="MBX69503.1"/>
    </source>
</evidence>
<proteinExistence type="predicted"/>
<sequence length="113" mass="12921">MFRRKGSESTSQMDRDCIEPDVVEELYEEGSALLSDRLDTKYPLCNMFKLFMCAVCQVEIKPEEGISIHAGSTNSRKMRPWDGPFLCLSCQEKKEAMEGKRPSRGTRSLPPHF</sequence>
<dbReference type="EMBL" id="GGEC01089019">
    <property type="protein sequence ID" value="MBX69503.1"/>
    <property type="molecule type" value="Transcribed_RNA"/>
</dbReference>
<name>A0A2P2QRA8_RHIMU</name>
<organism evidence="2">
    <name type="scientific">Rhizophora mucronata</name>
    <name type="common">Asiatic mangrove</name>
    <dbReference type="NCBI Taxonomy" id="61149"/>
    <lineage>
        <taxon>Eukaryota</taxon>
        <taxon>Viridiplantae</taxon>
        <taxon>Streptophyta</taxon>
        <taxon>Embryophyta</taxon>
        <taxon>Tracheophyta</taxon>
        <taxon>Spermatophyta</taxon>
        <taxon>Magnoliopsida</taxon>
        <taxon>eudicotyledons</taxon>
        <taxon>Gunneridae</taxon>
        <taxon>Pentapetalae</taxon>
        <taxon>rosids</taxon>
        <taxon>fabids</taxon>
        <taxon>Malpighiales</taxon>
        <taxon>Rhizophoraceae</taxon>
        <taxon>Rhizophora</taxon>
    </lineage>
</organism>
<evidence type="ECO:0000256" key="1">
    <source>
        <dbReference type="SAM" id="MobiDB-lite"/>
    </source>
</evidence>
<reference evidence="2" key="1">
    <citation type="submission" date="2018-02" db="EMBL/GenBank/DDBJ databases">
        <title>Rhizophora mucronata_Transcriptome.</title>
        <authorList>
            <person name="Meera S.P."/>
            <person name="Sreeshan A."/>
            <person name="Augustine A."/>
        </authorList>
    </citation>
    <scope>NUCLEOTIDE SEQUENCE</scope>
    <source>
        <tissue evidence="2">Leaf</tissue>
    </source>
</reference>
<dbReference type="AlphaFoldDB" id="A0A2P2QRA8"/>
<protein>
    <submittedName>
        <fullName evidence="2">Uncharacterized protein</fullName>
    </submittedName>
</protein>